<accession>A0A1Y1Z9P7</accession>
<evidence type="ECO:0000313" key="2">
    <source>
        <dbReference type="EMBL" id="ORY06998.1"/>
    </source>
</evidence>
<feature type="region of interest" description="Disordered" evidence="1">
    <location>
        <begin position="81"/>
        <end position="117"/>
    </location>
</feature>
<gene>
    <name evidence="2" type="ORF">BCR34DRAFT_29376</name>
</gene>
<protein>
    <submittedName>
        <fullName evidence="2">Uncharacterized protein</fullName>
    </submittedName>
</protein>
<name>A0A1Y1Z9P7_9PLEO</name>
<evidence type="ECO:0000256" key="1">
    <source>
        <dbReference type="SAM" id="MobiDB-lite"/>
    </source>
</evidence>
<reference evidence="2 3" key="1">
    <citation type="submission" date="2016-07" db="EMBL/GenBank/DDBJ databases">
        <title>Pervasive Adenine N6-methylation of Active Genes in Fungi.</title>
        <authorList>
            <consortium name="DOE Joint Genome Institute"/>
            <person name="Mondo S.J."/>
            <person name="Dannebaum R.O."/>
            <person name="Kuo R.C."/>
            <person name="Labutti K."/>
            <person name="Haridas S."/>
            <person name="Kuo A."/>
            <person name="Salamov A."/>
            <person name="Ahrendt S.R."/>
            <person name="Lipzen A."/>
            <person name="Sullivan W."/>
            <person name="Andreopoulos W.B."/>
            <person name="Clum A."/>
            <person name="Lindquist E."/>
            <person name="Daum C."/>
            <person name="Ramamoorthy G.K."/>
            <person name="Gryganskyi A."/>
            <person name="Culley D."/>
            <person name="Magnuson J.K."/>
            <person name="James T.Y."/>
            <person name="O'Malley M.A."/>
            <person name="Stajich J.E."/>
            <person name="Spatafora J.W."/>
            <person name="Visel A."/>
            <person name="Grigoriev I.V."/>
        </authorList>
    </citation>
    <scope>NUCLEOTIDE SEQUENCE [LARGE SCALE GENOMIC DNA]</scope>
    <source>
        <strain evidence="2 3">CBS 115471</strain>
    </source>
</reference>
<proteinExistence type="predicted"/>
<evidence type="ECO:0000313" key="3">
    <source>
        <dbReference type="Proteomes" id="UP000193144"/>
    </source>
</evidence>
<comment type="caution">
    <text evidence="2">The sequence shown here is derived from an EMBL/GenBank/DDBJ whole genome shotgun (WGS) entry which is preliminary data.</text>
</comment>
<dbReference type="EMBL" id="MCFA01000112">
    <property type="protein sequence ID" value="ORY06998.1"/>
    <property type="molecule type" value="Genomic_DNA"/>
</dbReference>
<sequence length="117" mass="13077">MRASVPACVWMACAFACVSRRESANAQLQPSTKGCRRYWGQKEGREHGVGCLLTLQRWEWDFEGLPGESFGSVRVKRVVDRPPGGWSFPPNPAPQRQPLQTPPERGSPCKTRPISEP</sequence>
<dbReference type="Proteomes" id="UP000193144">
    <property type="component" value="Unassembled WGS sequence"/>
</dbReference>
<organism evidence="2 3">
    <name type="scientific">Clohesyomyces aquaticus</name>
    <dbReference type="NCBI Taxonomy" id="1231657"/>
    <lineage>
        <taxon>Eukaryota</taxon>
        <taxon>Fungi</taxon>
        <taxon>Dikarya</taxon>
        <taxon>Ascomycota</taxon>
        <taxon>Pezizomycotina</taxon>
        <taxon>Dothideomycetes</taxon>
        <taxon>Pleosporomycetidae</taxon>
        <taxon>Pleosporales</taxon>
        <taxon>Lindgomycetaceae</taxon>
        <taxon>Clohesyomyces</taxon>
    </lineage>
</organism>
<keyword evidence="3" id="KW-1185">Reference proteome</keyword>
<dbReference type="AlphaFoldDB" id="A0A1Y1Z9P7"/>